<protein>
    <submittedName>
        <fullName evidence="3">Glycosyltransferase family 2 protein</fullName>
    </submittedName>
</protein>
<dbReference type="InterPro" id="IPR029044">
    <property type="entry name" value="Nucleotide-diphossugar_trans"/>
</dbReference>
<dbReference type="RefSeq" id="WP_275712131.1">
    <property type="nucleotide sequence ID" value="NZ_JAKLTN010000004.1"/>
</dbReference>
<evidence type="ECO:0000313" key="4">
    <source>
        <dbReference type="Proteomes" id="UP001165384"/>
    </source>
</evidence>
<feature type="domain" description="Glycosyltransferase 2-like" evidence="2">
    <location>
        <begin position="6"/>
        <end position="127"/>
    </location>
</feature>
<dbReference type="CDD" id="cd00761">
    <property type="entry name" value="Glyco_tranf_GTA_type"/>
    <property type="match status" value="1"/>
</dbReference>
<keyword evidence="4" id="KW-1185">Reference proteome</keyword>
<keyword evidence="1" id="KW-0472">Membrane</keyword>
<dbReference type="InterPro" id="IPR050834">
    <property type="entry name" value="Glycosyltransf_2"/>
</dbReference>
<feature type="transmembrane region" description="Helical" evidence="1">
    <location>
        <begin position="248"/>
        <end position="280"/>
    </location>
</feature>
<dbReference type="EMBL" id="JAKLTN010000004">
    <property type="protein sequence ID" value="MCG2578738.1"/>
    <property type="molecule type" value="Genomic_DNA"/>
</dbReference>
<dbReference type="PANTHER" id="PTHR43685:SF3">
    <property type="entry name" value="SLR2126 PROTEIN"/>
    <property type="match status" value="1"/>
</dbReference>
<evidence type="ECO:0000256" key="1">
    <source>
        <dbReference type="SAM" id="Phobius"/>
    </source>
</evidence>
<comment type="caution">
    <text evidence="3">The sequence shown here is derived from an EMBL/GenBank/DDBJ whole genome shotgun (WGS) entry which is preliminary data.</text>
</comment>
<keyword evidence="1" id="KW-1133">Transmembrane helix</keyword>
<dbReference type="Pfam" id="PF00535">
    <property type="entry name" value="Glycos_transf_2"/>
    <property type="match status" value="1"/>
</dbReference>
<accession>A0ABS9K6H6</accession>
<keyword evidence="1" id="KW-0812">Transmembrane</keyword>
<dbReference type="InterPro" id="IPR001173">
    <property type="entry name" value="Glyco_trans_2-like"/>
</dbReference>
<evidence type="ECO:0000313" key="3">
    <source>
        <dbReference type="EMBL" id="MCG2578738.1"/>
    </source>
</evidence>
<gene>
    <name evidence="3" type="ORF">LZ012_17205</name>
</gene>
<dbReference type="Proteomes" id="UP001165384">
    <property type="component" value="Unassembled WGS sequence"/>
</dbReference>
<feature type="transmembrane region" description="Helical" evidence="1">
    <location>
        <begin position="300"/>
        <end position="319"/>
    </location>
</feature>
<dbReference type="PANTHER" id="PTHR43685">
    <property type="entry name" value="GLYCOSYLTRANSFERASE"/>
    <property type="match status" value="1"/>
</dbReference>
<proteinExistence type="predicted"/>
<reference evidence="3" key="1">
    <citation type="submission" date="2022-01" db="EMBL/GenBank/DDBJ databases">
        <authorList>
            <person name="Jo J.-H."/>
            <person name="Im W.-T."/>
        </authorList>
    </citation>
    <scope>NUCLEOTIDE SEQUENCE</scope>
    <source>
        <strain evidence="3">XY25</strain>
    </source>
</reference>
<sequence length="329" mass="36853">MNPLVSVVIPTYLRPEMLRRCLEAIISQHPAPEAYEVIVVDDGRSDDTRRQLAGIARDMARHGNNCELRYLCPPPGQRGPAAARNAGWRAARAAIIAFTDDDTIPAPDWLVTGLEAMAEPDIAAAWGYVLVPLRARPTDAERNIAGLDGAEFVTANCFVRRTALLRVNGFDERFKRPWREDSDLYFTLLENGERVVQAGKPLVIHPARQAPASQCLRLHRNLYFEALLYKKHRRLYREKIAARPPLRYYLTVLLLVAALAALLAGAPGWALAAAVGWLLLTAQFARRRLEGLSREWKERLGIALTSALIPPLAVFWRLAGAWHFRVPFA</sequence>
<name>A0ABS9K6H6_9RHOO</name>
<dbReference type="Gene3D" id="3.90.550.10">
    <property type="entry name" value="Spore Coat Polysaccharide Biosynthesis Protein SpsA, Chain A"/>
    <property type="match status" value="1"/>
</dbReference>
<dbReference type="SUPFAM" id="SSF53448">
    <property type="entry name" value="Nucleotide-diphospho-sugar transferases"/>
    <property type="match status" value="1"/>
</dbReference>
<evidence type="ECO:0000259" key="2">
    <source>
        <dbReference type="Pfam" id="PF00535"/>
    </source>
</evidence>
<organism evidence="3 4">
    <name type="scientific">Dechloromonas hankyongensis</name>
    <dbReference type="NCBI Taxonomy" id="2908002"/>
    <lineage>
        <taxon>Bacteria</taxon>
        <taxon>Pseudomonadati</taxon>
        <taxon>Pseudomonadota</taxon>
        <taxon>Betaproteobacteria</taxon>
        <taxon>Rhodocyclales</taxon>
        <taxon>Azonexaceae</taxon>
        <taxon>Dechloromonas</taxon>
    </lineage>
</organism>